<evidence type="ECO:0000313" key="12">
    <source>
        <dbReference type="Proteomes" id="UP000584642"/>
    </source>
</evidence>
<accession>A0ABX2TL84</accession>
<dbReference type="RefSeq" id="WP_180285873.1">
    <property type="nucleotide sequence ID" value="NZ_JABFDB010000035.1"/>
</dbReference>
<dbReference type="InterPro" id="IPR007387">
    <property type="entry name" value="TRAP_DctQ"/>
</dbReference>
<reference evidence="11 12" key="1">
    <citation type="submission" date="2020-05" db="EMBL/GenBank/DDBJ databases">
        <title>Azospirillum oleiclasticum sp. nov, a nitrogen-fixing and heavy crude oil-emulsifying bacterium isolated from the crude oil of Yumen Oilfield.</title>
        <authorList>
            <person name="Wu D."/>
            <person name="Cai M."/>
            <person name="Zhang X."/>
        </authorList>
    </citation>
    <scope>NUCLEOTIDE SEQUENCE [LARGE SCALE GENOMIC DNA]</scope>
    <source>
        <strain evidence="11 12">ROY-1-1-2</strain>
    </source>
</reference>
<evidence type="ECO:0000259" key="10">
    <source>
        <dbReference type="Pfam" id="PF04290"/>
    </source>
</evidence>
<comment type="caution">
    <text evidence="11">The sequence shown here is derived from an EMBL/GenBank/DDBJ whole genome shotgun (WGS) entry which is preliminary data.</text>
</comment>
<gene>
    <name evidence="11" type="ORF">HND93_30705</name>
</gene>
<keyword evidence="4 9" id="KW-0997">Cell inner membrane</keyword>
<keyword evidence="5 9" id="KW-0812">Transmembrane</keyword>
<feature type="transmembrane region" description="Helical" evidence="9">
    <location>
        <begin position="149"/>
        <end position="171"/>
    </location>
</feature>
<evidence type="ECO:0000256" key="7">
    <source>
        <dbReference type="ARBA" id="ARBA00023136"/>
    </source>
</evidence>
<keyword evidence="3" id="KW-1003">Cell membrane</keyword>
<keyword evidence="6 9" id="KW-1133">Transmembrane helix</keyword>
<evidence type="ECO:0000256" key="6">
    <source>
        <dbReference type="ARBA" id="ARBA00022989"/>
    </source>
</evidence>
<sequence>MDLDMQADDSTATPPAAIVWLTRINATLARFGMYAAVAGLLVLVAVVFYQVFGRYVMNSSPTWTENLAIVLVLYVTLIGAAVGVRDAGHISLESLMVLLPEKARRRLEILIYAAVGLFGVAMAYNGWILGSSVAHYLLPNLHISEAVRYVPLVLSGILIASFSVEHIIAILRGEEVVPSWN</sequence>
<comment type="function">
    <text evidence="9">Part of the tripartite ATP-independent periplasmic (TRAP) transport system.</text>
</comment>
<organism evidence="11 12">
    <name type="scientific">Azospirillum oleiclasticum</name>
    <dbReference type="NCBI Taxonomy" id="2735135"/>
    <lineage>
        <taxon>Bacteria</taxon>
        <taxon>Pseudomonadati</taxon>
        <taxon>Pseudomonadota</taxon>
        <taxon>Alphaproteobacteria</taxon>
        <taxon>Rhodospirillales</taxon>
        <taxon>Azospirillaceae</taxon>
        <taxon>Azospirillum</taxon>
    </lineage>
</organism>
<feature type="transmembrane region" description="Helical" evidence="9">
    <location>
        <begin position="67"/>
        <end position="88"/>
    </location>
</feature>
<evidence type="ECO:0000256" key="1">
    <source>
        <dbReference type="ARBA" id="ARBA00004429"/>
    </source>
</evidence>
<proteinExistence type="inferred from homology"/>
<comment type="subunit">
    <text evidence="9">The complex comprises the extracytoplasmic solute receptor protein and the two transmembrane proteins.</text>
</comment>
<feature type="domain" description="Tripartite ATP-independent periplasmic transporters DctQ component" evidence="10">
    <location>
        <begin position="43"/>
        <end position="172"/>
    </location>
</feature>
<evidence type="ECO:0000256" key="8">
    <source>
        <dbReference type="ARBA" id="ARBA00038436"/>
    </source>
</evidence>
<evidence type="ECO:0000256" key="3">
    <source>
        <dbReference type="ARBA" id="ARBA00022475"/>
    </source>
</evidence>
<evidence type="ECO:0000256" key="2">
    <source>
        <dbReference type="ARBA" id="ARBA00022448"/>
    </source>
</evidence>
<evidence type="ECO:0000256" key="9">
    <source>
        <dbReference type="RuleBase" id="RU369079"/>
    </source>
</evidence>
<keyword evidence="2 9" id="KW-0813">Transport</keyword>
<feature type="transmembrane region" description="Helical" evidence="9">
    <location>
        <begin position="109"/>
        <end position="129"/>
    </location>
</feature>
<evidence type="ECO:0000256" key="5">
    <source>
        <dbReference type="ARBA" id="ARBA00022692"/>
    </source>
</evidence>
<dbReference type="EMBL" id="JABFDB010000035">
    <property type="protein sequence ID" value="NYZ24096.1"/>
    <property type="molecule type" value="Genomic_DNA"/>
</dbReference>
<evidence type="ECO:0000256" key="4">
    <source>
        <dbReference type="ARBA" id="ARBA00022519"/>
    </source>
</evidence>
<dbReference type="Pfam" id="PF04290">
    <property type="entry name" value="DctQ"/>
    <property type="match status" value="1"/>
</dbReference>
<keyword evidence="12" id="KW-1185">Reference proteome</keyword>
<evidence type="ECO:0000313" key="11">
    <source>
        <dbReference type="EMBL" id="NYZ24096.1"/>
    </source>
</evidence>
<comment type="similarity">
    <text evidence="8 9">Belongs to the TRAP transporter small permease family.</text>
</comment>
<dbReference type="PANTHER" id="PTHR35011:SF11">
    <property type="entry name" value="TRAP TRANSPORTER SMALL PERMEASE PROTEIN"/>
    <property type="match status" value="1"/>
</dbReference>
<comment type="subcellular location">
    <subcellularLocation>
        <location evidence="1 9">Cell inner membrane</location>
        <topology evidence="1 9">Multi-pass membrane protein</topology>
    </subcellularLocation>
</comment>
<feature type="transmembrane region" description="Helical" evidence="9">
    <location>
        <begin position="31"/>
        <end position="52"/>
    </location>
</feature>
<protein>
    <recommendedName>
        <fullName evidence="9">TRAP transporter small permease protein</fullName>
    </recommendedName>
</protein>
<keyword evidence="7 9" id="KW-0472">Membrane</keyword>
<dbReference type="Proteomes" id="UP000584642">
    <property type="component" value="Unassembled WGS sequence"/>
</dbReference>
<name>A0ABX2TL84_9PROT</name>
<dbReference type="PANTHER" id="PTHR35011">
    <property type="entry name" value="2,3-DIKETO-L-GULONATE TRAP TRANSPORTER SMALL PERMEASE PROTEIN YIAM"/>
    <property type="match status" value="1"/>
</dbReference>
<dbReference type="InterPro" id="IPR055348">
    <property type="entry name" value="DctQ"/>
</dbReference>